<dbReference type="GO" id="GO:0003690">
    <property type="term" value="F:double-stranded DNA binding"/>
    <property type="evidence" value="ECO:0007669"/>
    <property type="project" value="TreeGrafter"/>
</dbReference>
<evidence type="ECO:0000256" key="4">
    <source>
        <dbReference type="ARBA" id="ARBA00022763"/>
    </source>
</evidence>
<dbReference type="GO" id="GO:0005675">
    <property type="term" value="C:transcription factor TFIIH holo complex"/>
    <property type="evidence" value="ECO:0007669"/>
    <property type="project" value="TreeGrafter"/>
</dbReference>
<dbReference type="GO" id="GO:0006289">
    <property type="term" value="P:nucleotide-excision repair"/>
    <property type="evidence" value="ECO:0007669"/>
    <property type="project" value="InterPro"/>
</dbReference>
<evidence type="ECO:0000313" key="13">
    <source>
        <dbReference type="Proteomes" id="UP001140510"/>
    </source>
</evidence>
<comment type="function">
    <text evidence="9">Component of the general transcription and DNA repair factor IIH (TFIIH) core complex which is involved in general and transcription-coupled nucleotide excision repair (NER) of damaged DNA.</text>
</comment>
<evidence type="ECO:0000256" key="5">
    <source>
        <dbReference type="ARBA" id="ARBA00023015"/>
    </source>
</evidence>
<keyword evidence="5 9" id="KW-0805">Transcription regulation</keyword>
<dbReference type="InterPro" id="IPR004598">
    <property type="entry name" value="TFIIH_p52/Tfb2"/>
</dbReference>
<dbReference type="NCBIfam" id="TIGR00625">
    <property type="entry name" value="tfb2"/>
    <property type="match status" value="1"/>
</dbReference>
<dbReference type="GO" id="GO:0001671">
    <property type="term" value="F:ATPase activator activity"/>
    <property type="evidence" value="ECO:0007669"/>
    <property type="project" value="InterPro"/>
</dbReference>
<dbReference type="PANTHER" id="PTHR13152">
    <property type="entry name" value="TFIIH, POLYPEPTIDE 4"/>
    <property type="match status" value="1"/>
</dbReference>
<protein>
    <recommendedName>
        <fullName evidence="9">RNA polymerase II transcription factor B subunit 2</fullName>
    </recommendedName>
</protein>
<dbReference type="Gene3D" id="3.30.70.2610">
    <property type="match status" value="1"/>
</dbReference>
<keyword evidence="4 9" id="KW-0227">DNA damage</keyword>
<evidence type="ECO:0000256" key="9">
    <source>
        <dbReference type="RuleBase" id="RU364024"/>
    </source>
</evidence>
<dbReference type="Pfam" id="PF18307">
    <property type="entry name" value="Tfb2_C"/>
    <property type="match status" value="1"/>
</dbReference>
<keyword evidence="6 9" id="KW-0804">Transcription</keyword>
<proteinExistence type="inferred from homology"/>
<dbReference type="InterPro" id="IPR040662">
    <property type="entry name" value="Tfb2_C"/>
</dbReference>
<dbReference type="AlphaFoldDB" id="A0A9W9D9M0"/>
<dbReference type="Pfam" id="PF03849">
    <property type="entry name" value="Tfb2"/>
    <property type="match status" value="1"/>
</dbReference>
<comment type="caution">
    <text evidence="12">The sequence shown here is derived from an EMBL/GenBank/DDBJ whole genome shotgun (WGS) entry which is preliminary data.</text>
</comment>
<evidence type="ECO:0000256" key="3">
    <source>
        <dbReference type="ARBA" id="ARBA00007132"/>
    </source>
</evidence>
<evidence type="ECO:0000256" key="8">
    <source>
        <dbReference type="ARBA" id="ARBA00023242"/>
    </source>
</evidence>
<reference evidence="12" key="1">
    <citation type="submission" date="2022-10" db="EMBL/GenBank/DDBJ databases">
        <title>Tapping the CABI collections for fungal endophytes: first genome assemblies for Collariella, Neodidymelliopsis, Ascochyta clinopodiicola, Didymella pomorum, Didymosphaeria variabile, Neocosmospora piperis and Neocucurbitaria cava.</title>
        <authorList>
            <person name="Hill R."/>
        </authorList>
    </citation>
    <scope>NUCLEOTIDE SEQUENCE</scope>
    <source>
        <strain evidence="12">IMI 355091</strain>
    </source>
</reference>
<keyword evidence="8 9" id="KW-0539">Nucleus</keyword>
<sequence>MSAPSSSQALEYLQGLPLQTHRKLYEAPATVLAVFRCMLPHLAKTLVMAMLYMPTSFPESQLNAWFKPGATREKSHALFVLAQLHILDTTKEDDGKRTHSLSPGFKRSLRHALEGSGRDGSFGVSATAEESRGEQRVSVDYLDEYAKAQWETILFYMVGGAAGVDVKSEIGAGTKRLLHTGDLVRTYHGQPRITKEGFTFVLQETNAQVWNLLIVYLRMVNDLGMNETDVLSFLFMLGSLELGHAYSTSTLTATQMQMLDDLSAMGIVFRSSKDAKVFYPTRLATTLTSDSGGLNTSGSSGSGASSSSSASQGFIIIETNYRLYAYTNSLIQIAIISLFCKLQHRFPNLISGKLTKESVHRAVSQGITSAQIISYLTTYAHPQMQKNKTFIPPTVMDQIRLWEYEGERVETENGYLMREFSTAAEYKDVKKYADECGVLKWSSDEKRMFFITHVEQVSAYLKSKKAPR</sequence>
<accession>A0A9W9D9M0</accession>
<evidence type="ECO:0000256" key="6">
    <source>
        <dbReference type="ARBA" id="ARBA00023163"/>
    </source>
</evidence>
<comment type="function">
    <text evidence="1">Component of the general transcription and DNA repair factor IIH (TFIIH) core complex, which is involved in general and transcription-coupled nucleotide excision repair (NER) of damaged DNA and, when complexed to TFIIK, in RNA transcription by RNA polymerase II. In NER, TFIIH acts by opening DNA around the lesion to allow the excision of the damaged oligonucleotide and its replacement by a new DNA fragment. In transcription, TFIIH has an essential role in transcription initiation. When the pre-initiation complex (PIC) has been established, TFIIH is required for promoter opening and promoter escape. Phosphorylation of the C-terminal tail (CTD) of the largest subunit of RNA polymerase II by the kinase module TFIIK controls the initiation of transcription.</text>
</comment>
<feature type="domain" description="Transcription factor Tfb2 C-terminal" evidence="11">
    <location>
        <begin position="397"/>
        <end position="462"/>
    </location>
</feature>
<evidence type="ECO:0000256" key="7">
    <source>
        <dbReference type="ARBA" id="ARBA00023204"/>
    </source>
</evidence>
<dbReference type="OrthoDB" id="364513at2759"/>
<dbReference type="PANTHER" id="PTHR13152:SF0">
    <property type="entry name" value="GENERAL TRANSCRIPTION FACTOR IIH SUBUNIT 4"/>
    <property type="match status" value="1"/>
</dbReference>
<comment type="similarity">
    <text evidence="3 9">Belongs to the TFB2 family.</text>
</comment>
<comment type="subcellular location">
    <subcellularLocation>
        <location evidence="2 9">Nucleus</location>
    </subcellularLocation>
</comment>
<dbReference type="GO" id="GO:0000439">
    <property type="term" value="C:transcription factor TFIIH core complex"/>
    <property type="evidence" value="ECO:0007669"/>
    <property type="project" value="InterPro"/>
</dbReference>
<name>A0A9W9D9M0_9PLEO</name>
<evidence type="ECO:0000256" key="1">
    <source>
        <dbReference type="ARBA" id="ARBA00002817"/>
    </source>
</evidence>
<organism evidence="12 13">
    <name type="scientific">Didymella pomorum</name>
    <dbReference type="NCBI Taxonomy" id="749634"/>
    <lineage>
        <taxon>Eukaryota</taxon>
        <taxon>Fungi</taxon>
        <taxon>Dikarya</taxon>
        <taxon>Ascomycota</taxon>
        <taxon>Pezizomycotina</taxon>
        <taxon>Dothideomycetes</taxon>
        <taxon>Pleosporomycetidae</taxon>
        <taxon>Pleosporales</taxon>
        <taxon>Pleosporineae</taxon>
        <taxon>Didymellaceae</taxon>
        <taxon>Didymella</taxon>
    </lineage>
</organism>
<evidence type="ECO:0000256" key="2">
    <source>
        <dbReference type="ARBA" id="ARBA00004123"/>
    </source>
</evidence>
<dbReference type="Proteomes" id="UP001140510">
    <property type="component" value="Unassembled WGS sequence"/>
</dbReference>
<evidence type="ECO:0000259" key="11">
    <source>
        <dbReference type="Pfam" id="PF18307"/>
    </source>
</evidence>
<feature type="region of interest" description="Disordered" evidence="10">
    <location>
        <begin position="290"/>
        <end position="309"/>
    </location>
</feature>
<dbReference type="EMBL" id="JAPEVA010000022">
    <property type="protein sequence ID" value="KAJ4407211.1"/>
    <property type="molecule type" value="Genomic_DNA"/>
</dbReference>
<keyword evidence="13" id="KW-1185">Reference proteome</keyword>
<gene>
    <name evidence="12" type="primary">TFB2</name>
    <name evidence="12" type="ORF">N0V91_004094</name>
</gene>
<keyword evidence="7 9" id="KW-0234">DNA repair</keyword>
<evidence type="ECO:0000256" key="10">
    <source>
        <dbReference type="SAM" id="MobiDB-lite"/>
    </source>
</evidence>
<evidence type="ECO:0000313" key="12">
    <source>
        <dbReference type="EMBL" id="KAJ4407211.1"/>
    </source>
</evidence>